<feature type="compositionally biased region" description="Polar residues" evidence="1">
    <location>
        <begin position="88"/>
        <end position="98"/>
    </location>
</feature>
<dbReference type="SUPFAM" id="SSF56024">
    <property type="entry name" value="Phospholipase D/nuclease"/>
    <property type="match status" value="2"/>
</dbReference>
<accession>A0ABR4B4V9</accession>
<evidence type="ECO:0000313" key="3">
    <source>
        <dbReference type="Proteomes" id="UP001590951"/>
    </source>
</evidence>
<dbReference type="PANTHER" id="PTHR12415">
    <property type="entry name" value="TYROSYL-DNA PHOSPHODIESTERASE 1"/>
    <property type="match status" value="1"/>
</dbReference>
<dbReference type="PROSITE" id="PS50330">
    <property type="entry name" value="UIM"/>
    <property type="match status" value="1"/>
</dbReference>
<feature type="compositionally biased region" description="Acidic residues" evidence="1">
    <location>
        <begin position="43"/>
        <end position="52"/>
    </location>
</feature>
<feature type="compositionally biased region" description="Basic and acidic residues" evidence="1">
    <location>
        <begin position="102"/>
        <end position="112"/>
    </location>
</feature>
<proteinExistence type="predicted"/>
<dbReference type="PANTHER" id="PTHR12415:SF4">
    <property type="entry name" value="TYROSYL-DNA PHOSPHODIESTERASE DOMAIN-CONTAINING PROTEIN"/>
    <property type="match status" value="1"/>
</dbReference>
<dbReference type="Pfam" id="PF02809">
    <property type="entry name" value="UIM"/>
    <property type="match status" value="1"/>
</dbReference>
<dbReference type="InterPro" id="IPR003903">
    <property type="entry name" value="UIM_dom"/>
</dbReference>
<dbReference type="EMBL" id="JBHFEH010000024">
    <property type="protein sequence ID" value="KAL2052897.1"/>
    <property type="molecule type" value="Genomic_DNA"/>
</dbReference>
<feature type="compositionally biased region" description="Basic and acidic residues" evidence="1">
    <location>
        <begin position="58"/>
        <end position="69"/>
    </location>
</feature>
<evidence type="ECO:0000256" key="1">
    <source>
        <dbReference type="SAM" id="MobiDB-lite"/>
    </source>
</evidence>
<feature type="region of interest" description="Disordered" evidence="1">
    <location>
        <begin position="1"/>
        <end position="135"/>
    </location>
</feature>
<dbReference type="Gene3D" id="3.30.870.10">
    <property type="entry name" value="Endonuclease Chain A"/>
    <property type="match status" value="2"/>
</dbReference>
<comment type="caution">
    <text evidence="2">The sequence shown here is derived from an EMBL/GenBank/DDBJ whole genome shotgun (WGS) entry which is preliminary data.</text>
</comment>
<protein>
    <submittedName>
        <fullName evidence="2">Uncharacterized protein</fullName>
    </submittedName>
</protein>
<evidence type="ECO:0000313" key="2">
    <source>
        <dbReference type="EMBL" id="KAL2052897.1"/>
    </source>
</evidence>
<reference evidence="2 3" key="1">
    <citation type="submission" date="2024-09" db="EMBL/GenBank/DDBJ databases">
        <title>Rethinking Asexuality: The Enigmatic Case of Functional Sexual Genes in Lepraria (Stereocaulaceae).</title>
        <authorList>
            <person name="Doellman M."/>
            <person name="Sun Y."/>
            <person name="Barcenas-Pena A."/>
            <person name="Lumbsch H.T."/>
            <person name="Grewe F."/>
        </authorList>
    </citation>
    <scope>NUCLEOTIDE SEQUENCE [LARGE SCALE GENOMIC DNA]</scope>
    <source>
        <strain evidence="2 3">Grewe 0041</strain>
    </source>
</reference>
<name>A0ABR4B4V9_9LECA</name>
<keyword evidence="3" id="KW-1185">Reference proteome</keyword>
<dbReference type="CDD" id="cd09122">
    <property type="entry name" value="PLDc_Tdp1_1"/>
    <property type="match status" value="1"/>
</dbReference>
<sequence>MAPSDDDEDMKRAIALSLQDEATTSRESRSVGQSFRDAIALDSETEDEDEPPEISKLAQEDAVRKDKNISHTRFHHDAGTSVGKNVESDPSVSTSSLSFLGIDRKKMEQERLARKRKVSTSPPPPRKAPRVSPSVPFESRTLFSQSATNTTSQVFVEPKHTSEGNSSVEIRFPRGTVKKTWAFGHSRTGDDIKLEEVLQKNDLNSAVLSSFQWDVGWLLANINTRNTQITLVMQAKDEATKQQYRHETASMSNLRLCFPSMEGQVNCMHSKLMLLSHLTYLRVAVPTANLVPYDWGESGDMENMVFLIDLPRLSNGKSTAPEDLTFFGRELIYFVDATGLDRSIINSIYSFDFAATKDLAFVHTIGGAHAGEDGSWKRTGYCGLGRAVRELGLATEKVLKIDFVTSSVGSLNIDFLAMLYLAAQGDDGSTEYQWRNPVAAKGRSKQSKAAPNGAETAQEKLKDHIRENFHVYFPTHETVKSSTAGGAGTICFQSKWYNSPVFPRQAMRDCNSTRNGLLMHNKIIYVRRKGEGRINIVGLHRFG</sequence>
<gene>
    <name evidence="2" type="ORF">ABVK25_006837</name>
</gene>
<dbReference type="Pfam" id="PF06087">
    <property type="entry name" value="Tyr-DNA_phospho"/>
    <property type="match status" value="1"/>
</dbReference>
<dbReference type="Proteomes" id="UP001590951">
    <property type="component" value="Unassembled WGS sequence"/>
</dbReference>
<dbReference type="InterPro" id="IPR010347">
    <property type="entry name" value="Tdp1"/>
</dbReference>
<organism evidence="2 3">
    <name type="scientific">Lepraria finkii</name>
    <dbReference type="NCBI Taxonomy" id="1340010"/>
    <lineage>
        <taxon>Eukaryota</taxon>
        <taxon>Fungi</taxon>
        <taxon>Dikarya</taxon>
        <taxon>Ascomycota</taxon>
        <taxon>Pezizomycotina</taxon>
        <taxon>Lecanoromycetes</taxon>
        <taxon>OSLEUM clade</taxon>
        <taxon>Lecanoromycetidae</taxon>
        <taxon>Lecanorales</taxon>
        <taxon>Lecanorineae</taxon>
        <taxon>Stereocaulaceae</taxon>
        <taxon>Lepraria</taxon>
    </lineage>
</organism>